<evidence type="ECO:0000256" key="3">
    <source>
        <dbReference type="ARBA" id="ARBA00023170"/>
    </source>
</evidence>
<evidence type="ECO:0000259" key="7">
    <source>
        <dbReference type="PROSITE" id="PS50835"/>
    </source>
</evidence>
<dbReference type="InterPro" id="IPR013783">
    <property type="entry name" value="Ig-like_fold"/>
</dbReference>
<keyword evidence="9" id="KW-1185">Reference proteome</keyword>
<dbReference type="CDD" id="cd00099">
    <property type="entry name" value="IgV"/>
    <property type="match status" value="1"/>
</dbReference>
<dbReference type="Proteomes" id="UP001219934">
    <property type="component" value="Unassembled WGS sequence"/>
</dbReference>
<dbReference type="SMART" id="SM00409">
    <property type="entry name" value="IG"/>
    <property type="match status" value="2"/>
</dbReference>
<feature type="domain" description="Ig-like" evidence="7">
    <location>
        <begin position="177"/>
        <end position="290"/>
    </location>
</feature>
<dbReference type="PANTHER" id="PTHR19367">
    <property type="entry name" value="T-CELL RECEPTOR ALPHA CHAIN V REGION"/>
    <property type="match status" value="1"/>
</dbReference>
<name>A0AAD6F5T5_9TELE</name>
<keyword evidence="2" id="KW-1064">Adaptive immunity</keyword>
<accession>A0AAD6F5T5</accession>
<feature type="chain" id="PRO_5042022912" description="Ig-like domain-containing protein" evidence="6">
    <location>
        <begin position="20"/>
        <end position="290"/>
    </location>
</feature>
<dbReference type="Gene3D" id="2.60.40.10">
    <property type="entry name" value="Immunoglobulins"/>
    <property type="match status" value="2"/>
</dbReference>
<evidence type="ECO:0000256" key="4">
    <source>
        <dbReference type="ARBA" id="ARBA00023319"/>
    </source>
</evidence>
<keyword evidence="5" id="KW-1279">T cell receptor</keyword>
<gene>
    <name evidence="8" type="ORF">JOQ06_022917</name>
</gene>
<keyword evidence="1 6" id="KW-0732">Signal</keyword>
<dbReference type="SMART" id="SM00406">
    <property type="entry name" value="IGv"/>
    <property type="match status" value="2"/>
</dbReference>
<protein>
    <recommendedName>
        <fullName evidence="7">Ig-like domain-containing protein</fullName>
    </recommendedName>
</protein>
<comment type="caution">
    <text evidence="8">The sequence shown here is derived from an EMBL/GenBank/DDBJ whole genome shotgun (WGS) entry which is preliminary data.</text>
</comment>
<keyword evidence="5" id="KW-0391">Immunity</keyword>
<dbReference type="InterPro" id="IPR007110">
    <property type="entry name" value="Ig-like_dom"/>
</dbReference>
<dbReference type="InterPro" id="IPR051287">
    <property type="entry name" value="TCR_variable_region"/>
</dbReference>
<dbReference type="InterPro" id="IPR003599">
    <property type="entry name" value="Ig_sub"/>
</dbReference>
<feature type="domain" description="Ig-like" evidence="7">
    <location>
        <begin position="20"/>
        <end position="113"/>
    </location>
</feature>
<keyword evidence="4" id="KW-0393">Immunoglobulin domain</keyword>
<organism evidence="8 9">
    <name type="scientific">Pogonophryne albipinna</name>
    <dbReference type="NCBI Taxonomy" id="1090488"/>
    <lineage>
        <taxon>Eukaryota</taxon>
        <taxon>Metazoa</taxon>
        <taxon>Chordata</taxon>
        <taxon>Craniata</taxon>
        <taxon>Vertebrata</taxon>
        <taxon>Euteleostomi</taxon>
        <taxon>Actinopterygii</taxon>
        <taxon>Neopterygii</taxon>
        <taxon>Teleostei</taxon>
        <taxon>Neoteleostei</taxon>
        <taxon>Acanthomorphata</taxon>
        <taxon>Eupercaria</taxon>
        <taxon>Perciformes</taxon>
        <taxon>Notothenioidei</taxon>
        <taxon>Pogonophryne</taxon>
    </lineage>
</organism>
<dbReference type="Pfam" id="PF07686">
    <property type="entry name" value="V-set"/>
    <property type="match status" value="2"/>
</dbReference>
<dbReference type="InterPro" id="IPR013106">
    <property type="entry name" value="Ig_V-set"/>
</dbReference>
<evidence type="ECO:0000256" key="6">
    <source>
        <dbReference type="SAM" id="SignalP"/>
    </source>
</evidence>
<dbReference type="InterPro" id="IPR036179">
    <property type="entry name" value="Ig-like_dom_sf"/>
</dbReference>
<dbReference type="GO" id="GO:0042101">
    <property type="term" value="C:T cell receptor complex"/>
    <property type="evidence" value="ECO:0007669"/>
    <property type="project" value="UniProtKB-KW"/>
</dbReference>
<evidence type="ECO:0000313" key="9">
    <source>
        <dbReference type="Proteomes" id="UP001219934"/>
    </source>
</evidence>
<dbReference type="SUPFAM" id="SSF48726">
    <property type="entry name" value="Immunoglobulin"/>
    <property type="match status" value="2"/>
</dbReference>
<evidence type="ECO:0000256" key="1">
    <source>
        <dbReference type="ARBA" id="ARBA00022729"/>
    </source>
</evidence>
<proteinExistence type="predicted"/>
<dbReference type="PANTHER" id="PTHR19367:SF18">
    <property type="entry name" value="T CELL RECEPTOR ALPHA VARIABLE 16"/>
    <property type="match status" value="1"/>
</dbReference>
<dbReference type="GO" id="GO:0002250">
    <property type="term" value="P:adaptive immune response"/>
    <property type="evidence" value="ECO:0007669"/>
    <property type="project" value="UniProtKB-KW"/>
</dbReference>
<feature type="signal peptide" evidence="6">
    <location>
        <begin position="1"/>
        <end position="19"/>
    </location>
</feature>
<reference evidence="8" key="1">
    <citation type="submission" date="2022-11" db="EMBL/GenBank/DDBJ databases">
        <title>Chromosome-level genome of Pogonophryne albipinna.</title>
        <authorList>
            <person name="Jo E."/>
        </authorList>
    </citation>
    <scope>NUCLEOTIDE SEQUENCE</scope>
    <source>
        <strain evidence="8">SGF0006</strain>
        <tissue evidence="8">Muscle</tissue>
    </source>
</reference>
<evidence type="ECO:0000256" key="2">
    <source>
        <dbReference type="ARBA" id="ARBA00023130"/>
    </source>
</evidence>
<dbReference type="PROSITE" id="PS50835">
    <property type="entry name" value="IG_LIKE"/>
    <property type="match status" value="2"/>
</dbReference>
<dbReference type="AlphaFoldDB" id="A0AAD6F5T5"/>
<dbReference type="EMBL" id="JAPTMU010000070">
    <property type="protein sequence ID" value="KAJ4922421.1"/>
    <property type="molecule type" value="Genomic_DNA"/>
</dbReference>
<evidence type="ECO:0000313" key="8">
    <source>
        <dbReference type="EMBL" id="KAJ4922421.1"/>
    </source>
</evidence>
<keyword evidence="3" id="KW-0675">Receptor</keyword>
<sequence length="290" mass="32015">MEKLAAILLCSALIGNSLEDAITAISAEVCSSEGRSVTLSCTYSVKAENLQWYRQDPGSAPQFLLLITDTTQPYVVEAKPPISRLKATLNKEKKQVDLQISSAAVTDSAVYYCALRPTVTGNTNTLYKNLWSKDNTILHNIHQRESDSLRLYGNDTTNVQTTQPPAERPPLFDASTPRVSCEDLIALQREEFSPEGSSVTLSYRYSKQATGGDEFYWYRQYSGEPPEFIIYHLGTGNIMNNLIPGLKIKVESNQINLSISSAAVTDSAVFYCAVRPTVTGNTNTLYKNTS</sequence>
<evidence type="ECO:0000256" key="5">
    <source>
        <dbReference type="ARBA" id="ARBA00043266"/>
    </source>
</evidence>